<dbReference type="Pfam" id="PF02441">
    <property type="entry name" value="Flavoprotein"/>
    <property type="match status" value="1"/>
</dbReference>
<dbReference type="Proteomes" id="UP000255335">
    <property type="component" value="Unassembled WGS sequence"/>
</dbReference>
<dbReference type="Gene3D" id="3.40.50.1950">
    <property type="entry name" value="Flavin prenyltransferase-like"/>
    <property type="match status" value="1"/>
</dbReference>
<evidence type="ECO:0000313" key="7">
    <source>
        <dbReference type="Proteomes" id="UP000255335"/>
    </source>
</evidence>
<keyword evidence="2" id="KW-0285">Flavoprotein</keyword>
<keyword evidence="3" id="KW-0288">FMN</keyword>
<evidence type="ECO:0000313" key="6">
    <source>
        <dbReference type="EMBL" id="STP09374.1"/>
    </source>
</evidence>
<proteinExistence type="predicted"/>
<sequence>MSIKKLVVAIGGASGVHLGVKFIESIPKDIELFVVVSEGAKAVALSEMGQEIESALDRARQSRDFRIYDEDELDSGISSGSFGIDAMAIIPTSMNLLAKVAHGLCDDLISRCAAVMLKERRTLLLAPREMPFSPIALEQMSRLSNLGVIISPPNAGYYAKIRDLESMEYFFIGKWLDSLKIQNSLYKRWKIDTD</sequence>
<protein>
    <submittedName>
        <fullName evidence="6">3-octaprenyl-4-hydroxybenzoate carboxy-lyase</fullName>
        <ecNumber evidence="6">4.1.1.-</ecNumber>
    </submittedName>
</protein>
<evidence type="ECO:0000259" key="5">
    <source>
        <dbReference type="Pfam" id="PF02441"/>
    </source>
</evidence>
<evidence type="ECO:0000256" key="1">
    <source>
        <dbReference type="ARBA" id="ARBA00022602"/>
    </source>
</evidence>
<dbReference type="InterPro" id="IPR036551">
    <property type="entry name" value="Flavin_trans-like"/>
</dbReference>
<dbReference type="RefSeq" id="WP_115026083.1">
    <property type="nucleotide sequence ID" value="NZ_AP025204.1"/>
</dbReference>
<gene>
    <name evidence="6" type="primary">ubiD</name>
    <name evidence="6" type="ORF">NCTC12221_00814</name>
</gene>
<dbReference type="NCBIfam" id="NF004685">
    <property type="entry name" value="PRK06029.1"/>
    <property type="match status" value="1"/>
</dbReference>
<dbReference type="AlphaFoldDB" id="A0A377JP35"/>
<evidence type="ECO:0000256" key="4">
    <source>
        <dbReference type="ARBA" id="ARBA00022679"/>
    </source>
</evidence>
<dbReference type="EMBL" id="UGHZ01000001">
    <property type="protein sequence ID" value="STP09374.1"/>
    <property type="molecule type" value="Genomic_DNA"/>
</dbReference>
<accession>A0A377JP35</accession>
<evidence type="ECO:0000256" key="2">
    <source>
        <dbReference type="ARBA" id="ARBA00022630"/>
    </source>
</evidence>
<keyword evidence="4" id="KW-0808">Transferase</keyword>
<feature type="domain" description="Flavoprotein" evidence="5">
    <location>
        <begin position="4"/>
        <end position="179"/>
    </location>
</feature>
<keyword evidence="1" id="KW-0637">Prenyltransferase</keyword>
<dbReference type="GO" id="GO:0004659">
    <property type="term" value="F:prenyltransferase activity"/>
    <property type="evidence" value="ECO:0007669"/>
    <property type="project" value="UniProtKB-KW"/>
</dbReference>
<dbReference type="SUPFAM" id="SSF52507">
    <property type="entry name" value="Homo-oligomeric flavin-containing Cys decarboxylases, HFCD"/>
    <property type="match status" value="1"/>
</dbReference>
<keyword evidence="6" id="KW-0456">Lyase</keyword>
<dbReference type="NCBIfam" id="TIGR00421">
    <property type="entry name" value="ubiX_pad"/>
    <property type="match status" value="1"/>
</dbReference>
<name>A0A377JP35_9HELI</name>
<dbReference type="InterPro" id="IPR004507">
    <property type="entry name" value="UbiX-like"/>
</dbReference>
<dbReference type="EC" id="4.1.1.-" evidence="6"/>
<dbReference type="InterPro" id="IPR003382">
    <property type="entry name" value="Flavoprotein"/>
</dbReference>
<reference evidence="6 7" key="1">
    <citation type="submission" date="2018-06" db="EMBL/GenBank/DDBJ databases">
        <authorList>
            <consortium name="Pathogen Informatics"/>
            <person name="Doyle S."/>
        </authorList>
    </citation>
    <scope>NUCLEOTIDE SEQUENCE [LARGE SCALE GENOMIC DNA]</scope>
    <source>
        <strain evidence="6 7">NCTC12221</strain>
    </source>
</reference>
<organism evidence="6 7">
    <name type="scientific">Helicobacter cinaedi</name>
    <dbReference type="NCBI Taxonomy" id="213"/>
    <lineage>
        <taxon>Bacteria</taxon>
        <taxon>Pseudomonadati</taxon>
        <taxon>Campylobacterota</taxon>
        <taxon>Epsilonproteobacteria</taxon>
        <taxon>Campylobacterales</taxon>
        <taxon>Helicobacteraceae</taxon>
        <taxon>Helicobacter</taxon>
    </lineage>
</organism>
<evidence type="ECO:0000256" key="3">
    <source>
        <dbReference type="ARBA" id="ARBA00022643"/>
    </source>
</evidence>
<dbReference type="GO" id="GO:0016829">
    <property type="term" value="F:lyase activity"/>
    <property type="evidence" value="ECO:0007669"/>
    <property type="project" value="UniProtKB-KW"/>
</dbReference>